<accession>A0A0C4Y7U9</accession>
<evidence type="ECO:0000313" key="1">
    <source>
        <dbReference type="EMBL" id="AJG18234.1"/>
    </source>
</evidence>
<dbReference type="KEGG" id="cbw:RR42_m0822"/>
<dbReference type="Proteomes" id="UP000031843">
    <property type="component" value="Chromosome main"/>
</dbReference>
<dbReference type="AlphaFoldDB" id="A0A0C4Y7U9"/>
<keyword evidence="2" id="KW-1185">Reference proteome</keyword>
<organism evidence="1 2">
    <name type="scientific">Cupriavidus basilensis</name>
    <dbReference type="NCBI Taxonomy" id="68895"/>
    <lineage>
        <taxon>Bacteria</taxon>
        <taxon>Pseudomonadati</taxon>
        <taxon>Pseudomonadota</taxon>
        <taxon>Betaproteobacteria</taxon>
        <taxon>Burkholderiales</taxon>
        <taxon>Burkholderiaceae</taxon>
        <taxon>Cupriavidus</taxon>
    </lineage>
</organism>
<gene>
    <name evidence="1" type="ORF">RR42_m0822</name>
</gene>
<name>A0A0C4Y7U9_9BURK</name>
<evidence type="ECO:0000313" key="2">
    <source>
        <dbReference type="Proteomes" id="UP000031843"/>
    </source>
</evidence>
<dbReference type="EMBL" id="CP010536">
    <property type="protein sequence ID" value="AJG18234.1"/>
    <property type="molecule type" value="Genomic_DNA"/>
</dbReference>
<proteinExistence type="predicted"/>
<protein>
    <submittedName>
        <fullName evidence="1">Uncharacterized protein</fullName>
    </submittedName>
</protein>
<reference evidence="1 2" key="1">
    <citation type="journal article" date="2015" name="Genome Announc.">
        <title>Complete Genome Sequence of Cupriavidus basilensis 4G11, Isolated from the Oak Ridge Field Research Center Site.</title>
        <authorList>
            <person name="Ray J."/>
            <person name="Waters R.J."/>
            <person name="Skerker J.M."/>
            <person name="Kuehl J.V."/>
            <person name="Price M.N."/>
            <person name="Huang J."/>
            <person name="Chakraborty R."/>
            <person name="Arkin A.P."/>
            <person name="Deutschbauer A."/>
        </authorList>
    </citation>
    <scope>NUCLEOTIDE SEQUENCE [LARGE SCALE GENOMIC DNA]</scope>
    <source>
        <strain evidence="1">4G11</strain>
    </source>
</reference>
<sequence length="118" mass="12803">MAGRLFCGGGLAAFWHGVAVVGTAPCGLSREDQCQFNPESFRIHALIRAERARAACARRPPVWWASSARRGRSLFPPLFWVRAGTGGANRRPVWPLGAGAYIARGVPGQRPCRSRLSC</sequence>